<dbReference type="AlphaFoldDB" id="C1MWD0"/>
<dbReference type="KEGG" id="mpp:MICPUCDRAFT_71066"/>
<dbReference type="GeneID" id="9685344"/>
<accession>C1MWD0</accession>
<evidence type="ECO:0000313" key="3">
    <source>
        <dbReference type="Proteomes" id="UP000001876"/>
    </source>
</evidence>
<gene>
    <name evidence="2" type="ORF">MICPUCDRAFT_71066</name>
</gene>
<dbReference type="RefSeq" id="XP_003060192.1">
    <property type="nucleotide sequence ID" value="XM_003060146.1"/>
</dbReference>
<organism evidence="3">
    <name type="scientific">Micromonas pusilla (strain CCMP1545)</name>
    <name type="common">Picoplanktonic green alga</name>
    <dbReference type="NCBI Taxonomy" id="564608"/>
    <lineage>
        <taxon>Eukaryota</taxon>
        <taxon>Viridiplantae</taxon>
        <taxon>Chlorophyta</taxon>
        <taxon>Mamiellophyceae</taxon>
        <taxon>Mamiellales</taxon>
        <taxon>Mamiellaceae</taxon>
        <taxon>Micromonas</taxon>
    </lineage>
</organism>
<reference evidence="2 3" key="1">
    <citation type="journal article" date="2009" name="Science">
        <title>Green evolution and dynamic adaptations revealed by genomes of the marine picoeukaryotes Micromonas.</title>
        <authorList>
            <person name="Worden A.Z."/>
            <person name="Lee J.H."/>
            <person name="Mock T."/>
            <person name="Rouze P."/>
            <person name="Simmons M.P."/>
            <person name="Aerts A.L."/>
            <person name="Allen A.E."/>
            <person name="Cuvelier M.L."/>
            <person name="Derelle E."/>
            <person name="Everett M.V."/>
            <person name="Foulon E."/>
            <person name="Grimwood J."/>
            <person name="Gundlach H."/>
            <person name="Henrissat B."/>
            <person name="Napoli C."/>
            <person name="McDonald S.M."/>
            <person name="Parker M.S."/>
            <person name="Rombauts S."/>
            <person name="Salamov A."/>
            <person name="Von Dassow P."/>
            <person name="Badger J.H."/>
            <person name="Coutinho P.M."/>
            <person name="Demir E."/>
            <person name="Dubchak I."/>
            <person name="Gentemann C."/>
            <person name="Eikrem W."/>
            <person name="Gready J.E."/>
            <person name="John U."/>
            <person name="Lanier W."/>
            <person name="Lindquist E.A."/>
            <person name="Lucas S."/>
            <person name="Mayer K.F."/>
            <person name="Moreau H."/>
            <person name="Not F."/>
            <person name="Otillar R."/>
            <person name="Panaud O."/>
            <person name="Pangilinan J."/>
            <person name="Paulsen I."/>
            <person name="Piegu B."/>
            <person name="Poliakov A."/>
            <person name="Robbens S."/>
            <person name="Schmutz J."/>
            <person name="Toulza E."/>
            <person name="Wyss T."/>
            <person name="Zelensky A."/>
            <person name="Zhou K."/>
            <person name="Armbrust E.V."/>
            <person name="Bhattacharya D."/>
            <person name="Goodenough U.W."/>
            <person name="Van de Peer Y."/>
            <person name="Grigoriev I.V."/>
        </authorList>
    </citation>
    <scope>NUCLEOTIDE SEQUENCE [LARGE SCALE GENOMIC DNA]</scope>
    <source>
        <strain evidence="2 3">CCMP1545</strain>
    </source>
</reference>
<evidence type="ECO:0000313" key="2">
    <source>
        <dbReference type="EMBL" id="EEH56144.1"/>
    </source>
</evidence>
<keyword evidence="3" id="KW-1185">Reference proteome</keyword>
<dbReference type="OMA" id="IKERYRA"/>
<dbReference type="Proteomes" id="UP000001876">
    <property type="component" value="Unassembled WGS sequence"/>
</dbReference>
<feature type="coiled-coil region" evidence="1">
    <location>
        <begin position="138"/>
        <end position="208"/>
    </location>
</feature>
<dbReference type="eggNOG" id="ENOG502S2UE">
    <property type="taxonomic scope" value="Eukaryota"/>
</dbReference>
<protein>
    <submittedName>
        <fullName evidence="2">Predicted protein</fullName>
    </submittedName>
</protein>
<sequence length="526" mass="56049">MASSSSSLRGLRRLAAATRRPAVVASAARAKATQAMTASHAQQLSSNAQEELDAMPFWVPWTGSALNRALSPSQLELFASKFLAAAASASCASTPSMAVAALRKERDDALTRARTMEASLASFSHRASDAESKLSLAKHALASELATLRADKEAAELTAADYRIALNALREESRSRSTTDRDRADADAAAVDARLAEVTDALDRAEARTTAATARALDAEHALACALEDAAKAKAKAKSGAAHHATYGALLHDFGYKRVYATPVTSLTSKERVAVYDQQRAFRAERAETIAEEKAKEAAELSGGFCIPGVISIAEGTANVKGGGARKKKGSKDSSGDVVSASILDGQHRVGALDILLARGVLKPTDAILTEVFPNVDDVRAAALFTEINAATPIRFMDLPGVVEPDAKWALEGAAAKLRDAYPAMFSPSVRCKIPNVNIDALREELHGAEVGSRLGLITEDDLVGWMLKVNAELAERSEKQWLRLRPKRGRAARGSEETYLKALAKAREHGFFLGMCDSWLDGPED</sequence>
<dbReference type="OrthoDB" id="204494at2759"/>
<name>C1MWD0_MICPC</name>
<proteinExistence type="predicted"/>
<dbReference type="EMBL" id="GG663741">
    <property type="protein sequence ID" value="EEH56144.1"/>
    <property type="molecule type" value="Genomic_DNA"/>
</dbReference>
<keyword evidence="1" id="KW-0175">Coiled coil</keyword>
<evidence type="ECO:0000256" key="1">
    <source>
        <dbReference type="SAM" id="Coils"/>
    </source>
</evidence>